<evidence type="ECO:0000313" key="1">
    <source>
        <dbReference type="EMBL" id="KAK3924086.1"/>
    </source>
</evidence>
<comment type="caution">
    <text evidence="1">The sequence shown here is derived from an EMBL/GenBank/DDBJ whole genome shotgun (WGS) entry which is preliminary data.</text>
</comment>
<evidence type="ECO:0000313" key="2">
    <source>
        <dbReference type="Proteomes" id="UP001219518"/>
    </source>
</evidence>
<dbReference type="Proteomes" id="UP001219518">
    <property type="component" value="Unassembled WGS sequence"/>
</dbReference>
<dbReference type="EMBL" id="JAHWGI010001161">
    <property type="protein sequence ID" value="KAK3924086.1"/>
    <property type="molecule type" value="Genomic_DNA"/>
</dbReference>
<reference evidence="1" key="2">
    <citation type="journal article" date="2023" name="BMC Genomics">
        <title>Pest status, molecular evolution, and epigenetic factors derived from the genome assembly of Frankliniella fusca, a thysanopteran phytovirus vector.</title>
        <authorList>
            <person name="Catto M.A."/>
            <person name="Labadie P.E."/>
            <person name="Jacobson A.L."/>
            <person name="Kennedy G.G."/>
            <person name="Srinivasan R."/>
            <person name="Hunt B.G."/>
        </authorList>
    </citation>
    <scope>NUCLEOTIDE SEQUENCE</scope>
    <source>
        <strain evidence="1">PL_HMW_Pooled</strain>
    </source>
</reference>
<accession>A0AAE1HMI6</accession>
<keyword evidence="2" id="KW-1185">Reference proteome</keyword>
<proteinExistence type="predicted"/>
<protein>
    <submittedName>
        <fullName evidence="1">Glucose-6-phosphate 1-dehydrogenase</fullName>
    </submittedName>
</protein>
<reference evidence="1" key="1">
    <citation type="submission" date="2021-07" db="EMBL/GenBank/DDBJ databases">
        <authorList>
            <person name="Catto M.A."/>
            <person name="Jacobson A."/>
            <person name="Kennedy G."/>
            <person name="Labadie P."/>
            <person name="Hunt B.G."/>
            <person name="Srinivasan R."/>
        </authorList>
    </citation>
    <scope>NUCLEOTIDE SEQUENCE</scope>
    <source>
        <strain evidence="1">PL_HMW_Pooled</strain>
        <tissue evidence="1">Head</tissue>
    </source>
</reference>
<dbReference type="AlphaFoldDB" id="A0AAE1HMI6"/>
<name>A0AAE1HMI6_9NEOP</name>
<gene>
    <name evidence="1" type="ORF">KUF71_002416</name>
</gene>
<organism evidence="1 2">
    <name type="scientific">Frankliniella fusca</name>
    <dbReference type="NCBI Taxonomy" id="407009"/>
    <lineage>
        <taxon>Eukaryota</taxon>
        <taxon>Metazoa</taxon>
        <taxon>Ecdysozoa</taxon>
        <taxon>Arthropoda</taxon>
        <taxon>Hexapoda</taxon>
        <taxon>Insecta</taxon>
        <taxon>Pterygota</taxon>
        <taxon>Neoptera</taxon>
        <taxon>Paraneoptera</taxon>
        <taxon>Thysanoptera</taxon>
        <taxon>Terebrantia</taxon>
        <taxon>Thripoidea</taxon>
        <taxon>Thripidae</taxon>
        <taxon>Frankliniella</taxon>
    </lineage>
</organism>
<sequence>MAEHRRRVATRLSLRFRLRDASTGPLDVTVEAFVSVYRMPQDVFMLLVQTLEPFKLQTTSGRATPFYMKGPTRGTFPQV</sequence>